<proteinExistence type="predicted"/>
<dbReference type="Proteomes" id="UP000239549">
    <property type="component" value="Unassembled WGS sequence"/>
</dbReference>
<name>A0A2L2XIT0_9FIRM</name>
<dbReference type="RefSeq" id="WP_104373669.1">
    <property type="nucleotide sequence ID" value="NZ_BFAV01000179.1"/>
</dbReference>
<organism evidence="2 3">
    <name type="scientific">Desulfocucumis palustris</name>
    <dbReference type="NCBI Taxonomy" id="1898651"/>
    <lineage>
        <taxon>Bacteria</taxon>
        <taxon>Bacillati</taxon>
        <taxon>Bacillota</taxon>
        <taxon>Clostridia</taxon>
        <taxon>Eubacteriales</taxon>
        <taxon>Desulfocucumaceae</taxon>
        <taxon>Desulfocucumis</taxon>
    </lineage>
</organism>
<dbReference type="InterPro" id="IPR010985">
    <property type="entry name" value="Ribbon_hlx_hlx"/>
</dbReference>
<dbReference type="OrthoDB" id="1809636at2"/>
<evidence type="ECO:0000313" key="3">
    <source>
        <dbReference type="Proteomes" id="UP000239549"/>
    </source>
</evidence>
<accession>A0A2L2XIT0</accession>
<gene>
    <name evidence="2" type="ORF">DCCM_4742</name>
</gene>
<comment type="caution">
    <text evidence="2">The sequence shown here is derived from an EMBL/GenBank/DDBJ whole genome shotgun (WGS) entry which is preliminary data.</text>
</comment>
<dbReference type="AlphaFoldDB" id="A0A2L2XIT0"/>
<reference evidence="3" key="1">
    <citation type="submission" date="2018-02" db="EMBL/GenBank/DDBJ databases">
        <title>Genome sequence of Desulfocucumis palustris strain NAW-5.</title>
        <authorList>
            <person name="Watanabe M."/>
            <person name="Kojima H."/>
            <person name="Fukui M."/>
        </authorList>
    </citation>
    <scope>NUCLEOTIDE SEQUENCE [LARGE SCALE GENOMIC DNA]</scope>
    <source>
        <strain evidence="3">NAW-5</strain>
    </source>
</reference>
<feature type="region of interest" description="Disordered" evidence="1">
    <location>
        <begin position="52"/>
        <end position="76"/>
    </location>
</feature>
<evidence type="ECO:0000256" key="1">
    <source>
        <dbReference type="SAM" id="MobiDB-lite"/>
    </source>
</evidence>
<evidence type="ECO:0008006" key="4">
    <source>
        <dbReference type="Google" id="ProtNLM"/>
    </source>
</evidence>
<protein>
    <recommendedName>
        <fullName evidence="4">Ribbon-helix-helix protein CopG domain-containing protein</fullName>
    </recommendedName>
</protein>
<sequence>MANAYGRPKAYVSFQVRISPELKERLARRSFETGVSQAAIVIASLEHYLETGLTPKKEQEEDMAGSGGGEAEEEVL</sequence>
<dbReference type="EMBL" id="BFAV01000179">
    <property type="protein sequence ID" value="GBF35613.1"/>
    <property type="molecule type" value="Genomic_DNA"/>
</dbReference>
<dbReference type="GO" id="GO:0006355">
    <property type="term" value="P:regulation of DNA-templated transcription"/>
    <property type="evidence" value="ECO:0007669"/>
    <property type="project" value="InterPro"/>
</dbReference>
<evidence type="ECO:0000313" key="2">
    <source>
        <dbReference type="EMBL" id="GBF35613.1"/>
    </source>
</evidence>
<dbReference type="Gene3D" id="1.10.1220.10">
    <property type="entry name" value="Met repressor-like"/>
    <property type="match status" value="1"/>
</dbReference>
<dbReference type="InterPro" id="IPR013321">
    <property type="entry name" value="Arc_rbn_hlx_hlx"/>
</dbReference>
<keyword evidence="3" id="KW-1185">Reference proteome</keyword>
<dbReference type="SUPFAM" id="SSF47598">
    <property type="entry name" value="Ribbon-helix-helix"/>
    <property type="match status" value="1"/>
</dbReference>